<keyword evidence="17" id="KW-0325">Glycoprotein</keyword>
<dbReference type="STRING" id="127582.A0A2Y9RLI2"/>
<comment type="subcellular location">
    <subcellularLocation>
        <location evidence="4">Membrane</location>
        <location evidence="4">Caveola</location>
    </subcellularLocation>
    <subcellularLocation>
        <location evidence="3">Membrane</location>
        <topology evidence="3">Multi-pass membrane protein</topology>
    </subcellularLocation>
</comment>
<evidence type="ECO:0000256" key="27">
    <source>
        <dbReference type="ARBA" id="ARBA00047627"/>
    </source>
</evidence>
<keyword evidence="14 46" id="KW-1133">Transmembrane helix</keyword>
<evidence type="ECO:0000256" key="11">
    <source>
        <dbReference type="ARBA" id="ARBA00022837"/>
    </source>
</evidence>
<keyword evidence="8 46" id="KW-0812">Transmembrane</keyword>
<comment type="catalytic activity">
    <reaction evidence="41">
        <text>UDP + H2O = UMP + phosphate + H(+)</text>
        <dbReference type="Rhea" id="RHEA:64876"/>
        <dbReference type="ChEBI" id="CHEBI:15377"/>
        <dbReference type="ChEBI" id="CHEBI:15378"/>
        <dbReference type="ChEBI" id="CHEBI:43474"/>
        <dbReference type="ChEBI" id="CHEBI:57865"/>
        <dbReference type="ChEBI" id="CHEBI:58223"/>
    </reaction>
    <physiologicalReaction direction="left-to-right" evidence="41">
        <dbReference type="Rhea" id="RHEA:64877"/>
    </physiologicalReaction>
</comment>
<evidence type="ECO:0000256" key="44">
    <source>
        <dbReference type="PIRSR" id="PIRSR600407-2"/>
    </source>
</evidence>
<protein>
    <recommendedName>
        <fullName evidence="18">Ectonucleoside triphosphate diphosphohydrolase 1</fullName>
        <ecNumber evidence="7">3.6.1.5</ecNumber>
    </recommendedName>
    <alternativeName>
        <fullName evidence="23">ATP diphosphohydrolase</fullName>
    </alternativeName>
    <alternativeName>
        <fullName evidence="20">Ecto-ATP diphosphohydrolase 1</fullName>
    </alternativeName>
    <alternativeName>
        <fullName evidence="21">Ecto-apyrase</fullName>
    </alternativeName>
    <alternativeName>
        <fullName evidence="19">Lymphoid cell activation antigen</fullName>
    </alternativeName>
    <alternativeName>
        <fullName evidence="22">Nucleoside triphosphate diphosphohydrolase 1</fullName>
    </alternativeName>
</protein>
<feature type="transmembrane region" description="Helical" evidence="46">
    <location>
        <begin position="507"/>
        <end position="529"/>
    </location>
</feature>
<proteinExistence type="inferred from homology"/>
<evidence type="ECO:0000256" key="39">
    <source>
        <dbReference type="ARBA" id="ARBA00049333"/>
    </source>
</evidence>
<evidence type="ECO:0000256" key="18">
    <source>
        <dbReference type="ARBA" id="ARBA00039600"/>
    </source>
</evidence>
<dbReference type="GO" id="GO:0005524">
    <property type="term" value="F:ATP binding"/>
    <property type="evidence" value="ECO:0007669"/>
    <property type="project" value="UniProtKB-KW"/>
</dbReference>
<keyword evidence="15 46" id="KW-0472">Membrane</keyword>
<dbReference type="GO" id="GO:0017111">
    <property type="term" value="F:ribonucleoside triphosphate phosphatase activity"/>
    <property type="evidence" value="ECO:0007669"/>
    <property type="project" value="TreeGrafter"/>
</dbReference>
<evidence type="ECO:0000256" key="1">
    <source>
        <dbReference type="ARBA" id="ARBA00001913"/>
    </source>
</evidence>
<evidence type="ECO:0000256" key="29">
    <source>
        <dbReference type="ARBA" id="ARBA00048136"/>
    </source>
</evidence>
<evidence type="ECO:0000256" key="3">
    <source>
        <dbReference type="ARBA" id="ARBA00004141"/>
    </source>
</evidence>
<keyword evidence="9 44" id="KW-0547">Nucleotide-binding</keyword>
<evidence type="ECO:0000256" key="37">
    <source>
        <dbReference type="ARBA" id="ARBA00049189"/>
    </source>
</evidence>
<dbReference type="Gene3D" id="3.30.420.40">
    <property type="match status" value="1"/>
</dbReference>
<evidence type="ECO:0000256" key="15">
    <source>
        <dbReference type="ARBA" id="ARBA00023136"/>
    </source>
</evidence>
<dbReference type="RefSeq" id="XP_023596005.1">
    <property type="nucleotide sequence ID" value="XM_023740237.1"/>
</dbReference>
<comment type="subunit">
    <text evidence="6">Homodimer; disulfide-linked.</text>
</comment>
<feature type="transmembrane region" description="Helical" evidence="46">
    <location>
        <begin position="48"/>
        <end position="67"/>
    </location>
</feature>
<keyword evidence="10 45" id="KW-0378">Hydrolase</keyword>
<evidence type="ECO:0000256" key="26">
    <source>
        <dbReference type="ARBA" id="ARBA00047358"/>
    </source>
</evidence>
<dbReference type="GeneID" id="101351024"/>
<keyword evidence="11" id="KW-0106">Calcium</keyword>
<evidence type="ECO:0000256" key="6">
    <source>
        <dbReference type="ARBA" id="ARBA00011748"/>
    </source>
</evidence>
<evidence type="ECO:0000256" key="16">
    <source>
        <dbReference type="ARBA" id="ARBA00023157"/>
    </source>
</evidence>
<dbReference type="Pfam" id="PF01150">
    <property type="entry name" value="GDA1_CD39"/>
    <property type="match status" value="1"/>
</dbReference>
<evidence type="ECO:0000256" key="4">
    <source>
        <dbReference type="ARBA" id="ARBA00004345"/>
    </source>
</evidence>
<evidence type="ECO:0000256" key="30">
    <source>
        <dbReference type="ARBA" id="ARBA00048153"/>
    </source>
</evidence>
<dbReference type="Gene3D" id="3.30.420.150">
    <property type="entry name" value="Exopolyphosphatase. Domain 2"/>
    <property type="match status" value="1"/>
</dbReference>
<evidence type="ECO:0000256" key="40">
    <source>
        <dbReference type="ARBA" id="ARBA00049373"/>
    </source>
</evidence>
<keyword evidence="47" id="KW-1185">Reference proteome</keyword>
<evidence type="ECO:0000256" key="20">
    <source>
        <dbReference type="ARBA" id="ARBA00042147"/>
    </source>
</evidence>
<comment type="catalytic activity">
    <reaction evidence="40">
        <text>CTP + 2 H2O = CMP + 2 phosphate + 2 H(+)</text>
        <dbReference type="Rhea" id="RHEA:64908"/>
        <dbReference type="ChEBI" id="CHEBI:15377"/>
        <dbReference type="ChEBI" id="CHEBI:15378"/>
        <dbReference type="ChEBI" id="CHEBI:37563"/>
        <dbReference type="ChEBI" id="CHEBI:43474"/>
        <dbReference type="ChEBI" id="CHEBI:60377"/>
    </reaction>
    <physiologicalReaction direction="left-to-right" evidence="40">
        <dbReference type="Rhea" id="RHEA:64909"/>
    </physiologicalReaction>
</comment>
<dbReference type="PANTHER" id="PTHR11782:SF32">
    <property type="entry name" value="ECTONUCLEOSIDE TRIPHOSPHATE DIPHOSPHOHYDROLASE 1"/>
    <property type="match status" value="1"/>
</dbReference>
<organism evidence="47 48">
    <name type="scientific">Trichechus manatus latirostris</name>
    <name type="common">Florida manatee</name>
    <dbReference type="NCBI Taxonomy" id="127582"/>
    <lineage>
        <taxon>Eukaryota</taxon>
        <taxon>Metazoa</taxon>
        <taxon>Chordata</taxon>
        <taxon>Craniata</taxon>
        <taxon>Vertebrata</taxon>
        <taxon>Euteleostomi</taxon>
        <taxon>Mammalia</taxon>
        <taxon>Eutheria</taxon>
        <taxon>Afrotheria</taxon>
        <taxon>Sirenia</taxon>
        <taxon>Trichechidae</taxon>
        <taxon>Trichechus</taxon>
    </lineage>
</organism>
<evidence type="ECO:0000256" key="21">
    <source>
        <dbReference type="ARBA" id="ARBA00042196"/>
    </source>
</evidence>
<dbReference type="AlphaFoldDB" id="A0A2Y9RLI2"/>
<dbReference type="FunCoup" id="A0A2Y9RLI2">
    <property type="interactions" value="219"/>
</dbReference>
<evidence type="ECO:0000256" key="14">
    <source>
        <dbReference type="ARBA" id="ARBA00022989"/>
    </source>
</evidence>
<evidence type="ECO:0000256" key="7">
    <source>
        <dbReference type="ARBA" id="ARBA00012148"/>
    </source>
</evidence>
<comment type="catalytic activity">
    <reaction evidence="36">
        <text>GTP + H2O = GDP + phosphate + H(+)</text>
        <dbReference type="Rhea" id="RHEA:19669"/>
        <dbReference type="ChEBI" id="CHEBI:15377"/>
        <dbReference type="ChEBI" id="CHEBI:15378"/>
        <dbReference type="ChEBI" id="CHEBI:37565"/>
        <dbReference type="ChEBI" id="CHEBI:43474"/>
        <dbReference type="ChEBI" id="CHEBI:58189"/>
    </reaction>
    <physiologicalReaction direction="left-to-right" evidence="36">
        <dbReference type="Rhea" id="RHEA:19670"/>
    </physiologicalReaction>
</comment>
<evidence type="ECO:0000256" key="45">
    <source>
        <dbReference type="RuleBase" id="RU003833"/>
    </source>
</evidence>
<dbReference type="GO" id="GO:0005901">
    <property type="term" value="C:caveola"/>
    <property type="evidence" value="ECO:0007669"/>
    <property type="project" value="UniProtKB-SubCell"/>
</dbReference>
<comment type="catalytic activity">
    <reaction evidence="37">
        <text>ITP + H2O = IDP + phosphate + H(+)</text>
        <dbReference type="Rhea" id="RHEA:28330"/>
        <dbReference type="ChEBI" id="CHEBI:15377"/>
        <dbReference type="ChEBI" id="CHEBI:15378"/>
        <dbReference type="ChEBI" id="CHEBI:43474"/>
        <dbReference type="ChEBI" id="CHEBI:58280"/>
        <dbReference type="ChEBI" id="CHEBI:61402"/>
    </reaction>
    <physiologicalReaction direction="left-to-right" evidence="37">
        <dbReference type="Rhea" id="RHEA:28331"/>
    </physiologicalReaction>
</comment>
<feature type="active site" description="Proton acceptor" evidence="43">
    <location>
        <position position="204"/>
    </location>
</feature>
<comment type="catalytic activity">
    <reaction evidence="42">
        <text>ADP + H2O = AMP + phosphate + H(+)</text>
        <dbReference type="Rhea" id="RHEA:61436"/>
        <dbReference type="ChEBI" id="CHEBI:15377"/>
        <dbReference type="ChEBI" id="CHEBI:15378"/>
        <dbReference type="ChEBI" id="CHEBI:43474"/>
        <dbReference type="ChEBI" id="CHEBI:456215"/>
        <dbReference type="ChEBI" id="CHEBI:456216"/>
    </reaction>
    <physiologicalReaction direction="left-to-right" evidence="42">
        <dbReference type="Rhea" id="RHEA:61437"/>
    </physiologicalReaction>
</comment>
<sequence>MKRDCSSGSQKRSAFGAGRIVLASLASHGFPSGYQDSRVKRFLSKNGLVILGFTFILSLIALLAVGLTQNKNTPENFKFGIVFDAGSSHTTMYIYKWSAEKVNDTGLVYEIEACKVKGPGISAFASNVQDIPVYLSKCMGRAKELIPKYKHHQTPVYLGATAGMRLLRMENEQSAKRILASVTSFLNSYPFNFRDARIISGSEEGAYGWITINYLLGKLQKKQNSEDPSSRKNESQETYGALDLGGASTQITFVPKDTNISSPIKFMQFRLYGWNYTVYTYSFLCYGQDQALLLKLAKDTVETPSGTLLDPCFHPGYERMVDISDLFNNVCTREYKDLFPFDKLRIQGTGDFLQCQERLHNLFPTTYCRYTSCTFNGVFMPPVHGEFGAFSAYYYTMKFLNLTSDKVTSEDMVIEKMKQYCSRPWKEVNTTYADVKEKYLSEYCFSGTYVLTLLQVYNFTDYWKHIHFMHKINDNAEAGWTLGYMLNLTNMIPAELPQPKPFSRPTYISLMVAFSLVLAIVFILGSIIFHKSSYFQK</sequence>
<dbReference type="Proteomes" id="UP000248480">
    <property type="component" value="Unplaced"/>
</dbReference>
<comment type="catalytic activity">
    <reaction evidence="31">
        <text>IDP + H2O = IMP + phosphate + H(+)</text>
        <dbReference type="Rhea" id="RHEA:35207"/>
        <dbReference type="ChEBI" id="CHEBI:15377"/>
        <dbReference type="ChEBI" id="CHEBI:15378"/>
        <dbReference type="ChEBI" id="CHEBI:43474"/>
        <dbReference type="ChEBI" id="CHEBI:58053"/>
        <dbReference type="ChEBI" id="CHEBI:58280"/>
    </reaction>
    <physiologicalReaction direction="left-to-right" evidence="31">
        <dbReference type="Rhea" id="RHEA:35208"/>
    </physiologicalReaction>
</comment>
<evidence type="ECO:0000256" key="17">
    <source>
        <dbReference type="ARBA" id="ARBA00023180"/>
    </source>
</evidence>
<dbReference type="InterPro" id="IPR000407">
    <property type="entry name" value="GDA1_CD39_NTPase"/>
</dbReference>
<reference evidence="48" key="1">
    <citation type="submission" date="2025-08" db="UniProtKB">
        <authorList>
            <consortium name="RefSeq"/>
        </authorList>
    </citation>
    <scope>IDENTIFICATION</scope>
</reference>
<evidence type="ECO:0000256" key="36">
    <source>
        <dbReference type="ARBA" id="ARBA00049117"/>
    </source>
</evidence>
<gene>
    <name evidence="48" type="primary">ENTPD1</name>
</gene>
<keyword evidence="13" id="KW-0460">Magnesium</keyword>
<dbReference type="GO" id="GO:0004382">
    <property type="term" value="F:GDP phosphatase activity"/>
    <property type="evidence" value="ECO:0007669"/>
    <property type="project" value="TreeGrafter"/>
</dbReference>
<comment type="catalytic activity">
    <reaction evidence="28">
        <text>a ribonucleoside 5'-triphosphate + H2O = a ribonucleoside 5'-diphosphate + phosphate + H(+)</text>
        <dbReference type="Rhea" id="RHEA:23680"/>
        <dbReference type="ChEBI" id="CHEBI:15377"/>
        <dbReference type="ChEBI" id="CHEBI:15378"/>
        <dbReference type="ChEBI" id="CHEBI:43474"/>
        <dbReference type="ChEBI" id="CHEBI:57930"/>
        <dbReference type="ChEBI" id="CHEBI:61557"/>
    </reaction>
    <physiologicalReaction direction="left-to-right" evidence="28">
        <dbReference type="Rhea" id="RHEA:23681"/>
    </physiologicalReaction>
</comment>
<evidence type="ECO:0000256" key="5">
    <source>
        <dbReference type="ARBA" id="ARBA00009283"/>
    </source>
</evidence>
<evidence type="ECO:0000313" key="47">
    <source>
        <dbReference type="Proteomes" id="UP000248480"/>
    </source>
</evidence>
<evidence type="ECO:0000256" key="2">
    <source>
        <dbReference type="ARBA" id="ARBA00001946"/>
    </source>
</evidence>
<comment type="cofactor">
    <cofactor evidence="2">
        <name>Mg(2+)</name>
        <dbReference type="ChEBI" id="CHEBI:18420"/>
    </cofactor>
</comment>
<dbReference type="GO" id="GO:0045134">
    <property type="term" value="F:UDP phosphatase activity"/>
    <property type="evidence" value="ECO:0007669"/>
    <property type="project" value="TreeGrafter"/>
</dbReference>
<comment type="catalytic activity">
    <reaction evidence="33">
        <text>ATP + H2O = ADP + phosphate + H(+)</text>
        <dbReference type="Rhea" id="RHEA:13065"/>
        <dbReference type="ChEBI" id="CHEBI:15377"/>
        <dbReference type="ChEBI" id="CHEBI:15378"/>
        <dbReference type="ChEBI" id="CHEBI:30616"/>
        <dbReference type="ChEBI" id="CHEBI:43474"/>
        <dbReference type="ChEBI" id="CHEBI:456216"/>
    </reaction>
    <physiologicalReaction direction="left-to-right" evidence="33">
        <dbReference type="Rhea" id="RHEA:13066"/>
    </physiologicalReaction>
</comment>
<evidence type="ECO:0000256" key="22">
    <source>
        <dbReference type="ARBA" id="ARBA00044280"/>
    </source>
</evidence>
<dbReference type="PROSITE" id="PS01238">
    <property type="entry name" value="GDA1_CD39_NTPASE"/>
    <property type="match status" value="1"/>
</dbReference>
<evidence type="ECO:0000256" key="41">
    <source>
        <dbReference type="ARBA" id="ARBA00049502"/>
    </source>
</evidence>
<evidence type="ECO:0000256" key="35">
    <source>
        <dbReference type="ARBA" id="ARBA00049104"/>
    </source>
</evidence>
<evidence type="ECO:0000256" key="24">
    <source>
        <dbReference type="ARBA" id="ARBA00045877"/>
    </source>
</evidence>
<evidence type="ECO:0000256" key="19">
    <source>
        <dbReference type="ARBA" id="ARBA00041335"/>
    </source>
</evidence>
<evidence type="ECO:0000256" key="25">
    <source>
        <dbReference type="ARBA" id="ARBA00047297"/>
    </source>
</evidence>
<comment type="catalytic activity">
    <reaction evidence="38">
        <text>UTP + 2 H2O = UMP + 2 phosphate + 2 H(+)</text>
        <dbReference type="Rhea" id="RHEA:64896"/>
        <dbReference type="ChEBI" id="CHEBI:15377"/>
        <dbReference type="ChEBI" id="CHEBI:15378"/>
        <dbReference type="ChEBI" id="CHEBI:43474"/>
        <dbReference type="ChEBI" id="CHEBI:46398"/>
        <dbReference type="ChEBI" id="CHEBI:57865"/>
    </reaction>
    <physiologicalReaction direction="left-to-right" evidence="38">
        <dbReference type="Rhea" id="RHEA:64897"/>
    </physiologicalReaction>
</comment>
<comment type="catalytic activity">
    <reaction evidence="32">
        <text>ATP + 2 H2O = AMP + 2 phosphate + 2 H(+)</text>
        <dbReference type="Rhea" id="RHEA:20988"/>
        <dbReference type="ChEBI" id="CHEBI:15377"/>
        <dbReference type="ChEBI" id="CHEBI:15378"/>
        <dbReference type="ChEBI" id="CHEBI:30616"/>
        <dbReference type="ChEBI" id="CHEBI:43474"/>
        <dbReference type="ChEBI" id="CHEBI:456215"/>
    </reaction>
    <physiologicalReaction direction="left-to-right" evidence="32">
        <dbReference type="Rhea" id="RHEA:20989"/>
    </physiologicalReaction>
</comment>
<dbReference type="EC" id="3.6.1.5" evidence="7"/>
<evidence type="ECO:0000256" key="46">
    <source>
        <dbReference type="SAM" id="Phobius"/>
    </source>
</evidence>
<comment type="cofactor">
    <cofactor evidence="1">
        <name>Ca(2+)</name>
        <dbReference type="ChEBI" id="CHEBI:29108"/>
    </cofactor>
</comment>
<dbReference type="InParanoid" id="A0A2Y9RLI2"/>
<comment type="similarity">
    <text evidence="5 45">Belongs to the GDA1/CD39 NTPase family.</text>
</comment>
<evidence type="ECO:0000256" key="38">
    <source>
        <dbReference type="ARBA" id="ARBA00049315"/>
    </source>
</evidence>
<comment type="catalytic activity">
    <reaction evidence="26">
        <text>UTP + H2O = UDP + phosphate + H(+)</text>
        <dbReference type="Rhea" id="RHEA:64900"/>
        <dbReference type="ChEBI" id="CHEBI:15377"/>
        <dbReference type="ChEBI" id="CHEBI:15378"/>
        <dbReference type="ChEBI" id="CHEBI:43474"/>
        <dbReference type="ChEBI" id="CHEBI:46398"/>
        <dbReference type="ChEBI" id="CHEBI:58223"/>
    </reaction>
    <physiologicalReaction direction="left-to-right" evidence="26">
        <dbReference type="Rhea" id="RHEA:64901"/>
    </physiologicalReaction>
</comment>
<evidence type="ECO:0000256" key="43">
    <source>
        <dbReference type="PIRSR" id="PIRSR600407-1"/>
    </source>
</evidence>
<evidence type="ECO:0000256" key="31">
    <source>
        <dbReference type="ARBA" id="ARBA00048279"/>
    </source>
</evidence>
<accession>A0A2Y9RLI2</accession>
<evidence type="ECO:0000256" key="13">
    <source>
        <dbReference type="ARBA" id="ARBA00022842"/>
    </source>
</evidence>
<comment type="catalytic activity">
    <reaction evidence="35">
        <text>CTP + H2O = CDP + phosphate + H(+)</text>
        <dbReference type="Rhea" id="RHEA:29387"/>
        <dbReference type="ChEBI" id="CHEBI:15377"/>
        <dbReference type="ChEBI" id="CHEBI:15378"/>
        <dbReference type="ChEBI" id="CHEBI:37563"/>
        <dbReference type="ChEBI" id="CHEBI:43474"/>
        <dbReference type="ChEBI" id="CHEBI:58069"/>
    </reaction>
    <physiologicalReaction direction="left-to-right" evidence="35">
        <dbReference type="Rhea" id="RHEA:29388"/>
    </physiologicalReaction>
</comment>
<evidence type="ECO:0000256" key="33">
    <source>
        <dbReference type="ARBA" id="ARBA00048778"/>
    </source>
</evidence>
<dbReference type="FunFam" id="3.30.420.40:FF:000068">
    <property type="entry name" value="Ectonucleoside triphosphate diphosphohydrolase 1"/>
    <property type="match status" value="1"/>
</dbReference>
<name>A0A2Y9RLI2_TRIMA</name>
<dbReference type="GO" id="GO:0009134">
    <property type="term" value="P:nucleoside diphosphate catabolic process"/>
    <property type="evidence" value="ECO:0007669"/>
    <property type="project" value="TreeGrafter"/>
</dbReference>
<comment type="catalytic activity">
    <reaction evidence="27">
        <text>ITP + 2 H2O = IMP + 2 phosphate + 2 H(+)</text>
        <dbReference type="Rhea" id="RHEA:77735"/>
        <dbReference type="ChEBI" id="CHEBI:15377"/>
        <dbReference type="ChEBI" id="CHEBI:15378"/>
        <dbReference type="ChEBI" id="CHEBI:43474"/>
        <dbReference type="ChEBI" id="CHEBI:58053"/>
        <dbReference type="ChEBI" id="CHEBI:61402"/>
    </reaction>
    <physiologicalReaction direction="left-to-right" evidence="27">
        <dbReference type="Rhea" id="RHEA:77736"/>
    </physiologicalReaction>
</comment>
<dbReference type="GO" id="GO:0004050">
    <property type="term" value="F:apyrase activity"/>
    <property type="evidence" value="ECO:0007669"/>
    <property type="project" value="UniProtKB-EC"/>
</dbReference>
<keyword evidence="12 44" id="KW-0067">ATP-binding</keyword>
<evidence type="ECO:0000256" key="8">
    <source>
        <dbReference type="ARBA" id="ARBA00022692"/>
    </source>
</evidence>
<comment type="catalytic activity">
    <reaction evidence="30">
        <text>GDP + H2O = GMP + phosphate + H(+)</text>
        <dbReference type="Rhea" id="RHEA:22156"/>
        <dbReference type="ChEBI" id="CHEBI:15377"/>
        <dbReference type="ChEBI" id="CHEBI:15378"/>
        <dbReference type="ChEBI" id="CHEBI:43474"/>
        <dbReference type="ChEBI" id="CHEBI:58115"/>
        <dbReference type="ChEBI" id="CHEBI:58189"/>
    </reaction>
    <physiologicalReaction direction="left-to-right" evidence="30">
        <dbReference type="Rhea" id="RHEA:22157"/>
    </physiologicalReaction>
</comment>
<keyword evidence="16" id="KW-1015">Disulfide bond</keyword>
<evidence type="ECO:0000256" key="28">
    <source>
        <dbReference type="ARBA" id="ARBA00047940"/>
    </source>
</evidence>
<comment type="catalytic activity">
    <reaction evidence="25">
        <text>a ribonucleoside 5'-triphosphate + 2 H2O = a ribonucleoside 5'-phosphate + 2 phosphate + 2 H(+)</text>
        <dbReference type="Rhea" id="RHEA:36795"/>
        <dbReference type="ChEBI" id="CHEBI:15377"/>
        <dbReference type="ChEBI" id="CHEBI:15378"/>
        <dbReference type="ChEBI" id="CHEBI:43474"/>
        <dbReference type="ChEBI" id="CHEBI:58043"/>
        <dbReference type="ChEBI" id="CHEBI:61557"/>
        <dbReference type="EC" id="3.6.1.5"/>
    </reaction>
    <physiologicalReaction direction="left-to-right" evidence="25">
        <dbReference type="Rhea" id="RHEA:36796"/>
    </physiologicalReaction>
</comment>
<evidence type="ECO:0000256" key="23">
    <source>
        <dbReference type="ARBA" id="ARBA00044314"/>
    </source>
</evidence>
<comment type="function">
    <text evidence="24">Catalyzes the hydrolysis of both di- and triphosphate nucleotides (NDPs and NTPs) and hydrolyze NTPs to nucleotide monophosphates (NMPs) in two distinct successive phosphate-releasing steps, with NDPs as intermediates and participates in the regulation of extracellular levels of nucleotides. By hydrolyzing proinflammatory ATP and platelet-activating ADP to AMP, it blocks platelet aggregation and supports blood flow.</text>
</comment>
<evidence type="ECO:0000313" key="48">
    <source>
        <dbReference type="RefSeq" id="XP_023596005.1"/>
    </source>
</evidence>
<evidence type="ECO:0000256" key="32">
    <source>
        <dbReference type="ARBA" id="ARBA00048517"/>
    </source>
</evidence>
<comment type="catalytic activity">
    <reaction evidence="29">
        <text>CDP + H2O = CMP + phosphate + H(+)</text>
        <dbReference type="Rhea" id="RHEA:64880"/>
        <dbReference type="ChEBI" id="CHEBI:15377"/>
        <dbReference type="ChEBI" id="CHEBI:15378"/>
        <dbReference type="ChEBI" id="CHEBI:43474"/>
        <dbReference type="ChEBI" id="CHEBI:58069"/>
        <dbReference type="ChEBI" id="CHEBI:60377"/>
    </reaction>
    <physiologicalReaction direction="left-to-right" evidence="29">
        <dbReference type="Rhea" id="RHEA:64881"/>
    </physiologicalReaction>
</comment>
<feature type="binding site" evidence="44">
    <location>
        <begin position="246"/>
        <end position="250"/>
    </location>
    <ligand>
        <name>ATP</name>
        <dbReference type="ChEBI" id="CHEBI:30616"/>
    </ligand>
</feature>
<dbReference type="KEGG" id="tmu:101351024"/>
<dbReference type="CTD" id="953"/>
<comment type="catalytic activity">
    <reaction evidence="34">
        <text>a ribonucleoside 5'-diphosphate + H2O = a ribonucleoside 5'-phosphate + phosphate + H(+)</text>
        <dbReference type="Rhea" id="RHEA:36799"/>
        <dbReference type="ChEBI" id="CHEBI:15377"/>
        <dbReference type="ChEBI" id="CHEBI:15378"/>
        <dbReference type="ChEBI" id="CHEBI:43474"/>
        <dbReference type="ChEBI" id="CHEBI:57930"/>
        <dbReference type="ChEBI" id="CHEBI:58043"/>
    </reaction>
    <physiologicalReaction direction="left-to-right" evidence="34">
        <dbReference type="Rhea" id="RHEA:36800"/>
    </physiologicalReaction>
</comment>
<evidence type="ECO:0000256" key="12">
    <source>
        <dbReference type="ARBA" id="ARBA00022840"/>
    </source>
</evidence>
<evidence type="ECO:0000256" key="42">
    <source>
        <dbReference type="ARBA" id="ARBA00049526"/>
    </source>
</evidence>
<dbReference type="PANTHER" id="PTHR11782">
    <property type="entry name" value="ADENOSINE/GUANOSINE DIPHOSPHATASE"/>
    <property type="match status" value="1"/>
</dbReference>
<evidence type="ECO:0000256" key="10">
    <source>
        <dbReference type="ARBA" id="ARBA00022801"/>
    </source>
</evidence>
<evidence type="ECO:0000256" key="34">
    <source>
        <dbReference type="ARBA" id="ARBA00048790"/>
    </source>
</evidence>
<comment type="catalytic activity">
    <reaction evidence="39">
        <text>GTP + 2 H2O = GMP + 2 phosphate + 2 H(+)</text>
        <dbReference type="Rhea" id="RHEA:64904"/>
        <dbReference type="ChEBI" id="CHEBI:15377"/>
        <dbReference type="ChEBI" id="CHEBI:15378"/>
        <dbReference type="ChEBI" id="CHEBI:37565"/>
        <dbReference type="ChEBI" id="CHEBI:43474"/>
        <dbReference type="ChEBI" id="CHEBI:58115"/>
    </reaction>
    <physiologicalReaction direction="left-to-right" evidence="39">
        <dbReference type="Rhea" id="RHEA:64905"/>
    </physiologicalReaction>
</comment>
<evidence type="ECO:0000256" key="9">
    <source>
        <dbReference type="ARBA" id="ARBA00022741"/>
    </source>
</evidence>